<dbReference type="PANTHER" id="PTHR46404">
    <property type="entry name" value="DNA POLYMERASE IOTA"/>
    <property type="match status" value="1"/>
</dbReference>
<evidence type="ECO:0000256" key="1">
    <source>
        <dbReference type="SAM" id="MobiDB-lite"/>
    </source>
</evidence>
<dbReference type="GO" id="GO:0006281">
    <property type="term" value="P:DNA repair"/>
    <property type="evidence" value="ECO:0007669"/>
    <property type="project" value="InterPro"/>
</dbReference>
<organism evidence="3 4">
    <name type="scientific">Aspergillus cristatus</name>
    <name type="common">Chinese Fuzhuan brick tea-fermentation fungus</name>
    <name type="synonym">Eurotium cristatum</name>
    <dbReference type="NCBI Taxonomy" id="573508"/>
    <lineage>
        <taxon>Eukaryota</taxon>
        <taxon>Fungi</taxon>
        <taxon>Dikarya</taxon>
        <taxon>Ascomycota</taxon>
        <taxon>Pezizomycotina</taxon>
        <taxon>Eurotiomycetes</taxon>
        <taxon>Eurotiomycetidae</taxon>
        <taxon>Eurotiales</taxon>
        <taxon>Aspergillaceae</taxon>
        <taxon>Aspergillus</taxon>
        <taxon>Aspergillus subgen. Aspergillus</taxon>
    </lineage>
</organism>
<gene>
    <name evidence="3" type="ORF">SI65_00860</name>
</gene>
<evidence type="ECO:0000313" key="3">
    <source>
        <dbReference type="EMBL" id="ODM23271.1"/>
    </source>
</evidence>
<evidence type="ECO:0000259" key="2">
    <source>
        <dbReference type="PROSITE" id="PS50173"/>
    </source>
</evidence>
<dbReference type="STRING" id="573508.A0A1E3BR66"/>
<dbReference type="EMBL" id="JXNT01000001">
    <property type="protein sequence ID" value="ODM23271.1"/>
    <property type="molecule type" value="Genomic_DNA"/>
</dbReference>
<keyword evidence="4" id="KW-1185">Reference proteome</keyword>
<dbReference type="PANTHER" id="PTHR46404:SF1">
    <property type="entry name" value="DNA POLYMERASE IOTA"/>
    <property type="match status" value="1"/>
</dbReference>
<dbReference type="SUPFAM" id="SSF56672">
    <property type="entry name" value="DNA/RNA polymerases"/>
    <property type="match status" value="1"/>
</dbReference>
<dbReference type="GO" id="GO:0003887">
    <property type="term" value="F:DNA-directed DNA polymerase activity"/>
    <property type="evidence" value="ECO:0007669"/>
    <property type="project" value="TreeGrafter"/>
</dbReference>
<dbReference type="InterPro" id="IPR036775">
    <property type="entry name" value="DNA_pol_Y-fam_lit_finger_sf"/>
</dbReference>
<dbReference type="Gene3D" id="3.30.1490.100">
    <property type="entry name" value="DNA polymerase, Y-family, little finger domain"/>
    <property type="match status" value="1"/>
</dbReference>
<feature type="compositionally biased region" description="Basic residues" evidence="1">
    <location>
        <begin position="395"/>
        <end position="405"/>
    </location>
</feature>
<protein>
    <recommendedName>
        <fullName evidence="2">UmuC domain-containing protein</fullName>
    </recommendedName>
</protein>
<dbReference type="InterPro" id="IPR043128">
    <property type="entry name" value="Rev_trsase/Diguanyl_cyclase"/>
</dbReference>
<dbReference type="Gene3D" id="3.40.1170.60">
    <property type="match status" value="1"/>
</dbReference>
<dbReference type="Gene3D" id="1.10.150.20">
    <property type="entry name" value="5' to 3' exonuclease, C-terminal subdomain"/>
    <property type="match status" value="1"/>
</dbReference>
<dbReference type="InterPro" id="IPR043502">
    <property type="entry name" value="DNA/RNA_pol_sf"/>
</dbReference>
<dbReference type="FunFam" id="3.40.1170.60:FF:000006">
    <property type="entry name" value="DNA polymerase iota"/>
    <property type="match status" value="1"/>
</dbReference>
<dbReference type="PROSITE" id="PS50173">
    <property type="entry name" value="UMUC"/>
    <property type="match status" value="1"/>
</dbReference>
<dbReference type="Proteomes" id="UP000094569">
    <property type="component" value="Unassembled WGS sequence"/>
</dbReference>
<comment type="caution">
    <text evidence="3">The sequence shown here is derived from an EMBL/GenBank/DDBJ whole genome shotgun (WGS) entry which is preliminary data.</text>
</comment>
<dbReference type="GO" id="GO:0070987">
    <property type="term" value="P:error-free translesion synthesis"/>
    <property type="evidence" value="ECO:0007669"/>
    <property type="project" value="UniProtKB-ARBA"/>
</dbReference>
<name>A0A1E3BR66_ASPCR</name>
<dbReference type="Pfam" id="PF00817">
    <property type="entry name" value="IMS"/>
    <property type="match status" value="1"/>
</dbReference>
<dbReference type="Gene3D" id="3.30.70.270">
    <property type="match status" value="1"/>
</dbReference>
<proteinExistence type="predicted"/>
<dbReference type="GO" id="GO:0003684">
    <property type="term" value="F:damaged DNA binding"/>
    <property type="evidence" value="ECO:0007669"/>
    <property type="project" value="InterPro"/>
</dbReference>
<feature type="domain" description="UmuC" evidence="2">
    <location>
        <begin position="11"/>
        <end position="270"/>
    </location>
</feature>
<reference evidence="3 4" key="1">
    <citation type="journal article" date="2016" name="BMC Genomics">
        <title>Comparative genomic and transcriptomic analyses of the Fuzhuan brick tea-fermentation fungus Aspergillus cristatus.</title>
        <authorList>
            <person name="Ge Y."/>
            <person name="Wang Y."/>
            <person name="Liu Y."/>
            <person name="Tan Y."/>
            <person name="Ren X."/>
            <person name="Zhang X."/>
            <person name="Hyde K.D."/>
            <person name="Liu Y."/>
            <person name="Liu Z."/>
        </authorList>
    </citation>
    <scope>NUCLEOTIDE SEQUENCE [LARGE SCALE GENOMIC DNA]</scope>
    <source>
        <strain evidence="3 4">GZAAS20.1005</strain>
    </source>
</reference>
<evidence type="ECO:0000313" key="4">
    <source>
        <dbReference type="Proteomes" id="UP000094569"/>
    </source>
</evidence>
<feature type="region of interest" description="Disordered" evidence="1">
    <location>
        <begin position="395"/>
        <end position="416"/>
    </location>
</feature>
<dbReference type="InterPro" id="IPR001126">
    <property type="entry name" value="UmuC"/>
</dbReference>
<dbReference type="OrthoDB" id="447129at2759"/>
<accession>A0A1E3BR66</accession>
<dbReference type="AlphaFoldDB" id="A0A1E3BR66"/>
<dbReference type="VEuPathDB" id="FungiDB:SI65_00860"/>
<sequence length="551" mass="62271">MANRDGNGRIILHLDYDCFYAAVFEVDQPALKSRPLAVQQKQIVVTCNYEARRRGLYKLQRIQDARQVCPDAVIVLGEDLTQFRDVSKELFLYLRSLIMGDRVERLGFDELFLDVTDMIDYNIDLLNINNSEHSFFHLDRQDPTVGFIYNATEFYGPTWPPVDQQPTNSPETRGYFLPPKSDLLCMRLLVASHLAGYLRQQLESHKGYTATVGISTNKLLAKLAGKVHKPKSQTTLLPPYGVGEGPDVTIDSNVIRFMDSHDIRKIPGIGSKIAHKLHDHMSRSMDNPLTVRELRLLPGMGPGLLNRILGGPGYSKGMGARVWGLIHGIDDSEVLEAKDVPTQISIEDSYGRLDRFDIVKNELVKLTVSLLRRMRIDLTEEDSAGGAIRWRAHPRTLRLTSRPRRPSNPDNPYHNRMSRSAALPRYVFNMGDRVEAVAERLVQEHVLALFRRLHPEKSGWNLSLLNIAVTNIIDTAGDKKQNSGRDIGSMFQKQESVRIPAEDVTIHADEPTWEESDEDEAMPSVPCMVCGEMIPCFAVEAHEVYHQAPDE</sequence>